<feature type="transmembrane region" description="Helical" evidence="1">
    <location>
        <begin position="141"/>
        <end position="163"/>
    </location>
</feature>
<feature type="domain" description="DUF1206" evidence="2">
    <location>
        <begin position="21"/>
        <end position="88"/>
    </location>
</feature>
<accession>A0AAU7KFD7</accession>
<keyword evidence="1" id="KW-0472">Membrane</keyword>
<sequence length="270" mass="29070">MPSLQCLLRHRRRLIVIIARLGYTAKGLVYLLIGVLAALGAAGLGGDNVGTKEALAHLARQPFGTLMLGALVLGLYAYAAWRGLQGLFDVEHRGRSWKALGTRLALVISGGIYASLGWYGVELLDDPQETTGGAEERTAMLMSHPGGVWLVAILGAIFIGVGLRQSWRALARSYLNRWRQQDMSQRQRDLASGLSRWGLAARGLVFALIGSFLLVAAWQVDPAKAEGLGGTLDTLAAQPFGPWLLAAVAGGLMNYGTYCVINARFRKVKV</sequence>
<gene>
    <name evidence="3" type="ORF">NFG58_16005</name>
</gene>
<organism evidence="3">
    <name type="scientific">Halomonas sp. RT37</name>
    <dbReference type="NCBI Taxonomy" id="2950872"/>
    <lineage>
        <taxon>Bacteria</taxon>
        <taxon>Pseudomonadati</taxon>
        <taxon>Pseudomonadota</taxon>
        <taxon>Gammaproteobacteria</taxon>
        <taxon>Oceanospirillales</taxon>
        <taxon>Halomonadaceae</taxon>
        <taxon>Halomonas</taxon>
    </lineage>
</organism>
<evidence type="ECO:0000313" key="3">
    <source>
        <dbReference type="EMBL" id="XBO70109.1"/>
    </source>
</evidence>
<keyword evidence="1" id="KW-0812">Transmembrane</keyword>
<dbReference type="Pfam" id="PF06724">
    <property type="entry name" value="DUF1206"/>
    <property type="match status" value="3"/>
</dbReference>
<feature type="transmembrane region" description="Helical" evidence="1">
    <location>
        <begin position="102"/>
        <end position="121"/>
    </location>
</feature>
<dbReference type="InterPro" id="IPR009597">
    <property type="entry name" value="DUF1206"/>
</dbReference>
<name>A0AAU7KFD7_9GAMM</name>
<keyword evidence="1" id="KW-1133">Transmembrane helix</keyword>
<dbReference type="EMBL" id="CP098827">
    <property type="protein sequence ID" value="XBO70109.1"/>
    <property type="molecule type" value="Genomic_DNA"/>
</dbReference>
<feature type="transmembrane region" description="Helical" evidence="1">
    <location>
        <begin position="240"/>
        <end position="261"/>
    </location>
</feature>
<feature type="transmembrane region" description="Helical" evidence="1">
    <location>
        <begin position="21"/>
        <end position="43"/>
    </location>
</feature>
<evidence type="ECO:0000256" key="1">
    <source>
        <dbReference type="SAM" id="Phobius"/>
    </source>
</evidence>
<reference evidence="3" key="1">
    <citation type="submission" date="2022-06" db="EMBL/GenBank/DDBJ databases">
        <title>A novel DMS-producing enzyme.</title>
        <authorList>
            <person name="Zhang Y."/>
        </authorList>
    </citation>
    <scope>NUCLEOTIDE SEQUENCE</scope>
    <source>
        <strain evidence="3">RT37</strain>
    </source>
</reference>
<dbReference type="RefSeq" id="WP_108132476.1">
    <property type="nucleotide sequence ID" value="NZ_CP098827.1"/>
</dbReference>
<protein>
    <submittedName>
        <fullName evidence="3">DUF1206 domain-containing protein</fullName>
    </submittedName>
</protein>
<feature type="domain" description="DUF1206" evidence="2">
    <location>
        <begin position="106"/>
        <end position="171"/>
    </location>
</feature>
<feature type="transmembrane region" description="Helical" evidence="1">
    <location>
        <begin position="63"/>
        <end position="81"/>
    </location>
</feature>
<dbReference type="AlphaFoldDB" id="A0AAU7KFD7"/>
<feature type="transmembrane region" description="Helical" evidence="1">
    <location>
        <begin position="199"/>
        <end position="220"/>
    </location>
</feature>
<feature type="domain" description="DUF1206" evidence="2">
    <location>
        <begin position="198"/>
        <end position="266"/>
    </location>
</feature>
<proteinExistence type="predicted"/>
<evidence type="ECO:0000259" key="2">
    <source>
        <dbReference type="Pfam" id="PF06724"/>
    </source>
</evidence>